<dbReference type="Proteomes" id="UP001519362">
    <property type="component" value="Unassembled WGS sequence"/>
</dbReference>
<protein>
    <recommendedName>
        <fullName evidence="3">DUF2332 domain-containing protein</fullName>
    </recommendedName>
</protein>
<evidence type="ECO:0000313" key="1">
    <source>
        <dbReference type="EMBL" id="MBP2437217.1"/>
    </source>
</evidence>
<organism evidence="1 2">
    <name type="scientific">Microbacterium amylolyticum</name>
    <dbReference type="NCBI Taxonomy" id="936337"/>
    <lineage>
        <taxon>Bacteria</taxon>
        <taxon>Bacillati</taxon>
        <taxon>Actinomycetota</taxon>
        <taxon>Actinomycetes</taxon>
        <taxon>Micrococcales</taxon>
        <taxon>Microbacteriaceae</taxon>
        <taxon>Microbacterium</taxon>
    </lineage>
</organism>
<dbReference type="InterPro" id="IPR011200">
    <property type="entry name" value="UCP012608"/>
</dbReference>
<sequence length="326" mass="35085">MSEAINEVQERFARFARDEAPGRSARYAEWAAGVADDARIAGVFAPLPSPHRQPPVVFAVTRMLGAPLQSYSAWAEFVWANQERVVAECAVRTTQTNEPLRCVPLLLALERVAGPIALLELGASAGLCLFPDRYSYRFRDDAGRVISLDPDERESAVVLTSDLRGVNAPSRLPNVVWRAGIDVQPRRADEAEDRAWIAGLVWPGEDQRAQRVNAALDVAAASPPLLVAGDAADGHALAALAAQAPKDATLVISTPGVLPHIPRVARERLIDAIRGMDARWITLDSPRLHDAWSTPIADGAEGFALAVDGEVIALSDPLGGWIARLP</sequence>
<evidence type="ECO:0000313" key="2">
    <source>
        <dbReference type="Proteomes" id="UP001519362"/>
    </source>
</evidence>
<evidence type="ECO:0008006" key="3">
    <source>
        <dbReference type="Google" id="ProtNLM"/>
    </source>
</evidence>
<name>A0ABS4ZIW2_9MICO</name>
<keyword evidence="2" id="KW-1185">Reference proteome</keyword>
<gene>
    <name evidence="1" type="ORF">JOF34_001803</name>
</gene>
<dbReference type="EMBL" id="JAGIOL010000001">
    <property type="protein sequence ID" value="MBP2437217.1"/>
    <property type="molecule type" value="Genomic_DNA"/>
</dbReference>
<accession>A0ABS4ZIW2</accession>
<dbReference type="Pfam" id="PF10094">
    <property type="entry name" value="DUF2332"/>
    <property type="match status" value="1"/>
</dbReference>
<comment type="caution">
    <text evidence="1">The sequence shown here is derived from an EMBL/GenBank/DDBJ whole genome shotgun (WGS) entry which is preliminary data.</text>
</comment>
<reference evidence="1 2" key="1">
    <citation type="submission" date="2021-03" db="EMBL/GenBank/DDBJ databases">
        <title>Sequencing the genomes of 1000 actinobacteria strains.</title>
        <authorList>
            <person name="Klenk H.-P."/>
        </authorList>
    </citation>
    <scope>NUCLEOTIDE SEQUENCE [LARGE SCALE GENOMIC DNA]</scope>
    <source>
        <strain evidence="1 2">DSM 24221</strain>
    </source>
</reference>
<dbReference type="RefSeq" id="WP_165134523.1">
    <property type="nucleotide sequence ID" value="NZ_CP049253.1"/>
</dbReference>
<proteinExistence type="predicted"/>